<sequence>MLIFQFSLNYFDTLNIIFFQLFNYYASTNNHVVLFSYDLMFTTMFFFIFQRLLRNSGYHYPLSLQPTLPTEYLMCVLIFSIPTDRRWILQF</sequence>
<dbReference type="HOGENOM" id="CLU_2428824_0_0_1"/>
<dbReference type="Proteomes" id="UP000682892">
    <property type="component" value="Unassembled WGS sequence"/>
</dbReference>
<dbReference type="AlphaFoldDB" id="J9HGQ0"/>
<reference evidence="2" key="3">
    <citation type="submission" date="2012-09" db="EMBL/GenBank/DDBJ databases">
        <authorList>
            <consortium name="VectorBase"/>
        </authorList>
    </citation>
    <scope>NUCLEOTIDE SEQUENCE</scope>
    <source>
        <strain evidence="2">Liverpool</strain>
    </source>
</reference>
<feature type="transmembrane region" description="Helical" evidence="1">
    <location>
        <begin position="32"/>
        <end position="49"/>
    </location>
</feature>
<evidence type="ECO:0000313" key="2">
    <source>
        <dbReference type="EMBL" id="EJY58047.1"/>
    </source>
</evidence>
<organism evidence="2 3">
    <name type="scientific">Aedes aegypti</name>
    <name type="common">Yellowfever mosquito</name>
    <name type="synonym">Culex aegypti</name>
    <dbReference type="NCBI Taxonomy" id="7159"/>
    <lineage>
        <taxon>Eukaryota</taxon>
        <taxon>Metazoa</taxon>
        <taxon>Ecdysozoa</taxon>
        <taxon>Arthropoda</taxon>
        <taxon>Hexapoda</taxon>
        <taxon>Insecta</taxon>
        <taxon>Pterygota</taxon>
        <taxon>Neoptera</taxon>
        <taxon>Endopterygota</taxon>
        <taxon>Diptera</taxon>
        <taxon>Nematocera</taxon>
        <taxon>Culicoidea</taxon>
        <taxon>Culicidae</taxon>
        <taxon>Culicinae</taxon>
        <taxon>Aedini</taxon>
        <taxon>Aedes</taxon>
        <taxon>Stegomyia</taxon>
    </lineage>
</organism>
<evidence type="ECO:0000313" key="3">
    <source>
        <dbReference type="Proteomes" id="UP000682892"/>
    </source>
</evidence>
<keyword evidence="1" id="KW-0812">Transmembrane</keyword>
<protein>
    <submittedName>
        <fullName evidence="2">AAEL017342-PA</fullName>
    </submittedName>
</protein>
<dbReference type="EMBL" id="CH478079">
    <property type="protein sequence ID" value="EJY58047.1"/>
    <property type="molecule type" value="Genomic_DNA"/>
</dbReference>
<dbReference type="PaxDb" id="7159-AAEL017342-PA"/>
<keyword evidence="1" id="KW-1133">Transmembrane helix</keyword>
<name>J9HGQ0_AEDAE</name>
<keyword evidence="1" id="KW-0472">Membrane</keyword>
<proteinExistence type="predicted"/>
<accession>J9HGQ0</accession>
<evidence type="ECO:0000256" key="1">
    <source>
        <dbReference type="SAM" id="Phobius"/>
    </source>
</evidence>
<reference evidence="2" key="2">
    <citation type="journal article" date="2007" name="Science">
        <title>Genome sequence of Aedes aegypti, a major arbovirus vector.</title>
        <authorList>
            <person name="Nene V."/>
            <person name="Wortman J.R."/>
            <person name="Lawson D."/>
            <person name="Haas B."/>
            <person name="Kodira C."/>
            <person name="Tu Z.J."/>
            <person name="Loftus B."/>
            <person name="Xi Z."/>
            <person name="Megy K."/>
            <person name="Grabherr M."/>
            <person name="Ren Q."/>
            <person name="Zdobnov E.M."/>
            <person name="Lobo N.F."/>
            <person name="Campbell K.S."/>
            <person name="Brown S.E."/>
            <person name="Bonaldo M.F."/>
            <person name="Zhu J."/>
            <person name="Sinkins S.P."/>
            <person name="Hogenkamp D.G."/>
            <person name="Amedeo P."/>
            <person name="Arensburger P."/>
            <person name="Atkinson P.W."/>
            <person name="Bidwell S."/>
            <person name="Biedler J."/>
            <person name="Birney E."/>
            <person name="Bruggner R.V."/>
            <person name="Costas J."/>
            <person name="Coy M.R."/>
            <person name="Crabtree J."/>
            <person name="Crawford M."/>
            <person name="Debruyn B."/>
            <person name="Decaprio D."/>
            <person name="Eiglmeier K."/>
            <person name="Eisenstadt E."/>
            <person name="El-Dorry H."/>
            <person name="Gelbart W.M."/>
            <person name="Gomes S.L."/>
            <person name="Hammond M."/>
            <person name="Hannick L.I."/>
            <person name="Hogan J.R."/>
            <person name="Holmes M.H."/>
            <person name="Jaffe D."/>
            <person name="Johnston J.S."/>
            <person name="Kennedy R.C."/>
            <person name="Koo H."/>
            <person name="Kravitz S."/>
            <person name="Kriventseva E.V."/>
            <person name="Kulp D."/>
            <person name="Labutti K."/>
            <person name="Lee E."/>
            <person name="Li S."/>
            <person name="Lovin D.D."/>
            <person name="Mao C."/>
            <person name="Mauceli E."/>
            <person name="Menck C.F."/>
            <person name="Miller J.R."/>
            <person name="Montgomery P."/>
            <person name="Mori A."/>
            <person name="Nascimento A.L."/>
            <person name="Naveira H.F."/>
            <person name="Nusbaum C."/>
            <person name="O'leary S."/>
            <person name="Orvis J."/>
            <person name="Pertea M."/>
            <person name="Quesneville H."/>
            <person name="Reidenbach K.R."/>
            <person name="Rogers Y.H."/>
            <person name="Roth C.W."/>
            <person name="Schneider J.R."/>
            <person name="Schatz M."/>
            <person name="Shumway M."/>
            <person name="Stanke M."/>
            <person name="Stinson E.O."/>
            <person name="Tubio J.M."/>
            <person name="Vanzee J.P."/>
            <person name="Verjovski-Almeida S."/>
            <person name="Werner D."/>
            <person name="White O."/>
            <person name="Wyder S."/>
            <person name="Zeng Q."/>
            <person name="Zhao Q."/>
            <person name="Zhao Y."/>
            <person name="Hill C.A."/>
            <person name="Raikhel A.S."/>
            <person name="Soares M.B."/>
            <person name="Knudson D.L."/>
            <person name="Lee N.H."/>
            <person name="Galagan J."/>
            <person name="Salzberg S.L."/>
            <person name="Paulsen I.T."/>
            <person name="Dimopoulos G."/>
            <person name="Collins F.H."/>
            <person name="Birren B."/>
            <person name="Fraser-Liggett C.M."/>
            <person name="Severson D.W."/>
        </authorList>
    </citation>
    <scope>NUCLEOTIDE SEQUENCE [LARGE SCALE GENOMIC DNA]</scope>
    <source>
        <strain evidence="2">Liverpool</strain>
    </source>
</reference>
<reference evidence="2" key="1">
    <citation type="submission" date="2005-10" db="EMBL/GenBank/DDBJ databases">
        <authorList>
            <person name="Loftus B.J."/>
            <person name="Nene V.M."/>
            <person name="Hannick L.I."/>
            <person name="Bidwell S."/>
            <person name="Haas B."/>
            <person name="Amedeo P."/>
            <person name="Orvis J."/>
            <person name="Wortman J.R."/>
            <person name="White O.R."/>
            <person name="Salzberg S."/>
            <person name="Shumway M."/>
            <person name="Koo H."/>
            <person name="Zhao Y."/>
            <person name="Holmes M."/>
            <person name="Miller J."/>
            <person name="Schatz M."/>
            <person name="Pop M."/>
            <person name="Pai G."/>
            <person name="Utterback T."/>
            <person name="Rogers Y.-H."/>
            <person name="Kravitz S."/>
            <person name="Fraser C.M."/>
        </authorList>
    </citation>
    <scope>NUCLEOTIDE SEQUENCE</scope>
    <source>
        <strain evidence="2">Liverpool</strain>
    </source>
</reference>
<gene>
    <name evidence="2" type="ORF">AaeL_AAEL017342</name>
</gene>